<dbReference type="InterPro" id="IPR004682">
    <property type="entry name" value="TRAP_DctP"/>
</dbReference>
<dbReference type="AlphaFoldDB" id="A0A6L5Y8H2"/>
<evidence type="ECO:0000256" key="1">
    <source>
        <dbReference type="ARBA" id="ARBA00022729"/>
    </source>
</evidence>
<dbReference type="Proteomes" id="UP000473699">
    <property type="component" value="Unassembled WGS sequence"/>
</dbReference>
<organism evidence="3 4">
    <name type="scientific">Pyramidobacter porci</name>
    <dbReference type="NCBI Taxonomy" id="2605789"/>
    <lineage>
        <taxon>Bacteria</taxon>
        <taxon>Thermotogati</taxon>
        <taxon>Synergistota</taxon>
        <taxon>Synergistia</taxon>
        <taxon>Synergistales</taxon>
        <taxon>Dethiosulfovibrionaceae</taxon>
        <taxon>Pyramidobacter</taxon>
    </lineage>
</organism>
<keyword evidence="1 2" id="KW-0732">Signal</keyword>
<dbReference type="InterPro" id="IPR038404">
    <property type="entry name" value="TRAP_DctP_sf"/>
</dbReference>
<dbReference type="EMBL" id="VUNH01000001">
    <property type="protein sequence ID" value="MST54594.1"/>
    <property type="molecule type" value="Genomic_DNA"/>
</dbReference>
<evidence type="ECO:0000313" key="4">
    <source>
        <dbReference type="Proteomes" id="UP000473699"/>
    </source>
</evidence>
<evidence type="ECO:0000313" key="3">
    <source>
        <dbReference type="EMBL" id="MST54594.1"/>
    </source>
</evidence>
<proteinExistence type="predicted"/>
<gene>
    <name evidence="3" type="ORF">FYJ74_00805</name>
</gene>
<keyword evidence="4" id="KW-1185">Reference proteome</keyword>
<dbReference type="PROSITE" id="PS51257">
    <property type="entry name" value="PROKAR_LIPOPROTEIN"/>
    <property type="match status" value="1"/>
</dbReference>
<comment type="caution">
    <text evidence="3">The sequence shown here is derived from an EMBL/GenBank/DDBJ whole genome shotgun (WGS) entry which is preliminary data.</text>
</comment>
<dbReference type="PIRSF" id="PIRSF006470">
    <property type="entry name" value="DctB"/>
    <property type="match status" value="1"/>
</dbReference>
<dbReference type="RefSeq" id="WP_154527727.1">
    <property type="nucleotide sequence ID" value="NZ_VUNH01000001.1"/>
</dbReference>
<dbReference type="InterPro" id="IPR018389">
    <property type="entry name" value="DctP_fam"/>
</dbReference>
<accession>A0A6L5Y8H2</accession>
<dbReference type="NCBIfam" id="NF037995">
    <property type="entry name" value="TRAP_S1"/>
    <property type="match status" value="1"/>
</dbReference>
<dbReference type="PANTHER" id="PTHR33376:SF15">
    <property type="entry name" value="BLL6794 PROTEIN"/>
    <property type="match status" value="1"/>
</dbReference>
<dbReference type="PANTHER" id="PTHR33376">
    <property type="match status" value="1"/>
</dbReference>
<reference evidence="3 4" key="1">
    <citation type="submission" date="2019-08" db="EMBL/GenBank/DDBJ databases">
        <title>In-depth cultivation of the pig gut microbiome towards novel bacterial diversity and tailored functional studies.</title>
        <authorList>
            <person name="Wylensek D."/>
            <person name="Hitch T.C.A."/>
            <person name="Clavel T."/>
        </authorList>
    </citation>
    <scope>NUCLEOTIDE SEQUENCE [LARGE SCALE GENOMIC DNA]</scope>
    <source>
        <strain evidence="3 4">SM-530-WT-4B</strain>
    </source>
</reference>
<feature type="chain" id="PRO_5026721199" evidence="2">
    <location>
        <begin position="22"/>
        <end position="326"/>
    </location>
</feature>
<feature type="signal peptide" evidence="2">
    <location>
        <begin position="1"/>
        <end position="21"/>
    </location>
</feature>
<evidence type="ECO:0000256" key="2">
    <source>
        <dbReference type="SAM" id="SignalP"/>
    </source>
</evidence>
<dbReference type="Pfam" id="PF03480">
    <property type="entry name" value="DctP"/>
    <property type="match status" value="1"/>
</dbReference>
<sequence>MFKKVTAFAAVAVLSCSAAFGAEFTVSNQFPPSHHISKAIHVFADKVVELSGGKLKVNVADSGSLYNDSQILEAVQDGLVEVGLVGTYKWGGMVPAADVFDLPFLFVDLSSPEKFLNAGAADILDAEFNKKGVKNLFWVDYGFIQMWNNVRPLHSPKDFEGLTMRSYSAGDSITLTALGAAPTQISSAEMYMAIQNGTVKGATTGMPAAVSRKIYEVCKYLTIANYSTAQFSVQANLDWWNGLDADSQEAILEAGKVAEKWLRGAVAESEGAAEKIVRDAGLEVNTLTADERAQMVAATKSVWDAYVARAGETGQKLVDLSHKVFD</sequence>
<protein>
    <submittedName>
        <fullName evidence="3">C4-dicarboxylate ABC transporter substrate-binding protein</fullName>
    </submittedName>
</protein>
<dbReference type="CDD" id="cd13680">
    <property type="entry name" value="PBP2_TRAP_SBP_like_4"/>
    <property type="match status" value="1"/>
</dbReference>
<dbReference type="GO" id="GO:0055085">
    <property type="term" value="P:transmembrane transport"/>
    <property type="evidence" value="ECO:0007669"/>
    <property type="project" value="InterPro"/>
</dbReference>
<dbReference type="Gene3D" id="3.40.190.170">
    <property type="entry name" value="Bacterial extracellular solute-binding protein, family 7"/>
    <property type="match status" value="1"/>
</dbReference>
<dbReference type="GO" id="GO:0030288">
    <property type="term" value="C:outer membrane-bounded periplasmic space"/>
    <property type="evidence" value="ECO:0007669"/>
    <property type="project" value="InterPro"/>
</dbReference>
<name>A0A6L5Y8H2_9BACT</name>